<protein>
    <submittedName>
        <fullName evidence="2">Uncharacterized protein</fullName>
    </submittedName>
</protein>
<evidence type="ECO:0000256" key="1">
    <source>
        <dbReference type="SAM" id="MobiDB-lite"/>
    </source>
</evidence>
<feature type="region of interest" description="Disordered" evidence="1">
    <location>
        <begin position="1"/>
        <end position="22"/>
    </location>
</feature>
<name>A0ABT9RIV7_9ACTN</name>
<sequence>MAGPTATEAPRRNGFTGSSTLVGGEEMLSAEWAAAVPLGEQA</sequence>
<dbReference type="RefSeq" id="WP_306872803.1">
    <property type="nucleotide sequence ID" value="NZ_JAUSRB010000002.1"/>
</dbReference>
<gene>
    <name evidence="2" type="ORF">J2S55_008456</name>
</gene>
<organism evidence="2 3">
    <name type="scientific">Streptosporangium brasiliense</name>
    <dbReference type="NCBI Taxonomy" id="47480"/>
    <lineage>
        <taxon>Bacteria</taxon>
        <taxon>Bacillati</taxon>
        <taxon>Actinomycetota</taxon>
        <taxon>Actinomycetes</taxon>
        <taxon>Streptosporangiales</taxon>
        <taxon>Streptosporangiaceae</taxon>
        <taxon>Streptosporangium</taxon>
    </lineage>
</organism>
<accession>A0ABT9RIV7</accession>
<keyword evidence="3" id="KW-1185">Reference proteome</keyword>
<proteinExistence type="predicted"/>
<evidence type="ECO:0000313" key="3">
    <source>
        <dbReference type="Proteomes" id="UP001230426"/>
    </source>
</evidence>
<comment type="caution">
    <text evidence="2">The sequence shown here is derived from an EMBL/GenBank/DDBJ whole genome shotgun (WGS) entry which is preliminary data.</text>
</comment>
<evidence type="ECO:0000313" key="2">
    <source>
        <dbReference type="EMBL" id="MDP9869190.1"/>
    </source>
</evidence>
<dbReference type="Proteomes" id="UP001230426">
    <property type="component" value="Unassembled WGS sequence"/>
</dbReference>
<dbReference type="EMBL" id="JAUSRB010000002">
    <property type="protein sequence ID" value="MDP9869190.1"/>
    <property type="molecule type" value="Genomic_DNA"/>
</dbReference>
<reference evidence="2 3" key="1">
    <citation type="submission" date="2023-07" db="EMBL/GenBank/DDBJ databases">
        <title>Sequencing the genomes of 1000 actinobacteria strains.</title>
        <authorList>
            <person name="Klenk H.-P."/>
        </authorList>
    </citation>
    <scope>NUCLEOTIDE SEQUENCE [LARGE SCALE GENOMIC DNA]</scope>
    <source>
        <strain evidence="2 3">DSM 44109</strain>
    </source>
</reference>